<dbReference type="GO" id="GO:0016020">
    <property type="term" value="C:membrane"/>
    <property type="evidence" value="ECO:0007669"/>
    <property type="project" value="InterPro"/>
</dbReference>
<evidence type="ECO:0000256" key="7">
    <source>
        <dbReference type="ARBA" id="ARBA00023065"/>
    </source>
</evidence>
<evidence type="ECO:0000256" key="6">
    <source>
        <dbReference type="ARBA" id="ARBA00022989"/>
    </source>
</evidence>
<evidence type="ECO:0000256" key="1">
    <source>
        <dbReference type="ARBA" id="ARBA00004127"/>
    </source>
</evidence>
<dbReference type="Pfam" id="PF03030">
    <property type="entry name" value="H_PPase"/>
    <property type="match status" value="1"/>
</dbReference>
<dbReference type="AlphaFoldDB" id="A0A0G1X5B7"/>
<evidence type="ECO:0000256" key="2">
    <source>
        <dbReference type="ARBA" id="ARBA00022448"/>
    </source>
</evidence>
<keyword evidence="6 9" id="KW-1133">Transmembrane helix</keyword>
<evidence type="ECO:0000256" key="8">
    <source>
        <dbReference type="ARBA" id="ARBA00023136"/>
    </source>
</evidence>
<proteinExistence type="predicted"/>
<comment type="subcellular location">
    <subcellularLocation>
        <location evidence="1">Endomembrane system</location>
        <topology evidence="1">Multi-pass membrane protein</topology>
    </subcellularLocation>
</comment>
<sequence>MDTYLLYAVGAGVLALAYGLFLVINILKQPDGEGKMVEIAEAIQAGAKAYLNRQYRTVGIVALIIIGVMWLANFSGTTIAGSCSVLSCPPWRDSSV</sequence>
<evidence type="ECO:0000256" key="3">
    <source>
        <dbReference type="ARBA" id="ARBA00022692"/>
    </source>
</evidence>
<evidence type="ECO:0000313" key="11">
    <source>
        <dbReference type="Proteomes" id="UP000034185"/>
    </source>
</evidence>
<evidence type="ECO:0000256" key="9">
    <source>
        <dbReference type="SAM" id="Phobius"/>
    </source>
</evidence>
<keyword evidence="3 9" id="KW-0812">Transmembrane</keyword>
<evidence type="ECO:0000256" key="5">
    <source>
        <dbReference type="ARBA" id="ARBA00022967"/>
    </source>
</evidence>
<feature type="transmembrane region" description="Helical" evidence="9">
    <location>
        <begin position="58"/>
        <end position="80"/>
    </location>
</feature>
<keyword evidence="7" id="KW-0406">Ion transport</keyword>
<keyword evidence="8 9" id="KW-0472">Membrane</keyword>
<reference evidence="10 11" key="1">
    <citation type="journal article" date="2015" name="Nature">
        <title>rRNA introns, odd ribosomes, and small enigmatic genomes across a large radiation of phyla.</title>
        <authorList>
            <person name="Brown C.T."/>
            <person name="Hug L.A."/>
            <person name="Thomas B.C."/>
            <person name="Sharon I."/>
            <person name="Castelle C.J."/>
            <person name="Singh A."/>
            <person name="Wilkins M.J."/>
            <person name="Williams K.H."/>
            <person name="Banfield J.F."/>
        </authorList>
    </citation>
    <scope>NUCLEOTIDE SEQUENCE [LARGE SCALE GENOMIC DNA]</scope>
</reference>
<feature type="transmembrane region" description="Helical" evidence="9">
    <location>
        <begin position="6"/>
        <end position="27"/>
    </location>
</feature>
<dbReference type="Proteomes" id="UP000034185">
    <property type="component" value="Unassembled WGS sequence"/>
</dbReference>
<dbReference type="InterPro" id="IPR004131">
    <property type="entry name" value="PPase-energised_H-pump"/>
</dbReference>
<dbReference type="GO" id="GO:0004427">
    <property type="term" value="F:inorganic diphosphate phosphatase activity"/>
    <property type="evidence" value="ECO:0007669"/>
    <property type="project" value="InterPro"/>
</dbReference>
<evidence type="ECO:0000256" key="4">
    <source>
        <dbReference type="ARBA" id="ARBA00022842"/>
    </source>
</evidence>
<evidence type="ECO:0000313" key="10">
    <source>
        <dbReference type="EMBL" id="KKW26348.1"/>
    </source>
</evidence>
<accession>A0A0G1X5B7</accession>
<dbReference type="GO" id="GO:0012505">
    <property type="term" value="C:endomembrane system"/>
    <property type="evidence" value="ECO:0007669"/>
    <property type="project" value="UniProtKB-SubCell"/>
</dbReference>
<keyword evidence="4" id="KW-0460">Magnesium</keyword>
<keyword evidence="5" id="KW-1278">Translocase</keyword>
<dbReference type="EMBL" id="LCRA01000027">
    <property type="protein sequence ID" value="KKW26348.1"/>
    <property type="molecule type" value="Genomic_DNA"/>
</dbReference>
<protein>
    <submittedName>
        <fullName evidence="10">K(+)-insensitive pyrophosphate-energized proton pump</fullName>
    </submittedName>
</protein>
<keyword evidence="2" id="KW-0813">Transport</keyword>
<gene>
    <name evidence="10" type="ORF">UY70_C0027G0004</name>
</gene>
<name>A0A0G1X5B7_9BACT</name>
<comment type="caution">
    <text evidence="10">The sequence shown here is derived from an EMBL/GenBank/DDBJ whole genome shotgun (WGS) entry which is preliminary data.</text>
</comment>
<organism evidence="10 11">
    <name type="scientific">Candidatus Kaiserbacteria bacterium GW2011_GWB1_52_6</name>
    <dbReference type="NCBI Taxonomy" id="1618674"/>
    <lineage>
        <taxon>Bacteria</taxon>
        <taxon>Candidatus Kaiseribacteriota</taxon>
    </lineage>
</organism>
<dbReference type="GO" id="GO:0009678">
    <property type="term" value="F:diphosphate hydrolysis-driven proton transmembrane transporter activity"/>
    <property type="evidence" value="ECO:0007669"/>
    <property type="project" value="InterPro"/>
</dbReference>